<dbReference type="EMBL" id="CP013862">
    <property type="protein sequence ID" value="ALX47279.1"/>
    <property type="molecule type" value="Genomic_DNA"/>
</dbReference>
<gene>
    <name evidence="2" type="ORF">AOX59_00895</name>
</gene>
<evidence type="ECO:0000313" key="3">
    <source>
        <dbReference type="Proteomes" id="UP000050331"/>
    </source>
</evidence>
<keyword evidence="3" id="KW-1185">Reference proteome</keyword>
<keyword evidence="1" id="KW-0812">Transmembrane</keyword>
<dbReference type="AlphaFoldDB" id="A0A0U3WBS5"/>
<dbReference type="KEGG" id="lao:AOX59_00895"/>
<keyword evidence="1" id="KW-0472">Membrane</keyword>
<feature type="transmembrane region" description="Helical" evidence="1">
    <location>
        <begin position="7"/>
        <end position="27"/>
    </location>
</feature>
<evidence type="ECO:0000313" key="2">
    <source>
        <dbReference type="EMBL" id="ALX47279.1"/>
    </source>
</evidence>
<evidence type="ECO:0000256" key="1">
    <source>
        <dbReference type="SAM" id="Phobius"/>
    </source>
</evidence>
<organism evidence="2 3">
    <name type="scientific">Lentibacillus amyloliquefaciens</name>
    <dbReference type="NCBI Taxonomy" id="1472767"/>
    <lineage>
        <taxon>Bacteria</taxon>
        <taxon>Bacillati</taxon>
        <taxon>Bacillota</taxon>
        <taxon>Bacilli</taxon>
        <taxon>Bacillales</taxon>
        <taxon>Bacillaceae</taxon>
        <taxon>Lentibacillus</taxon>
    </lineage>
</organism>
<dbReference type="Proteomes" id="UP000050331">
    <property type="component" value="Chromosome"/>
</dbReference>
<accession>A0A0U3WBS5</accession>
<sequence length="115" mass="11451">MIKGSLFNAGSLLLMSIHIIGCCFAAVELELLVASPVAAVVVPVALAGSAEPLLVVEHFEVAAQLAELAVALAATAAGLRLPEPAVLLAAPAVLAEQLAASVGSGFVVPLRITSS</sequence>
<keyword evidence="1" id="KW-1133">Transmembrane helix</keyword>
<protein>
    <submittedName>
        <fullName evidence="2">Uncharacterized protein</fullName>
    </submittedName>
</protein>
<name>A0A0U3WBS5_9BACI</name>
<reference evidence="2 3" key="1">
    <citation type="submission" date="2016-01" db="EMBL/GenBank/DDBJ databases">
        <title>Complete genome sequence of strain Lentibacillus amyloliquefaciens LAM0015T isolated from saline sediment.</title>
        <authorList>
            <person name="Wang J.-L."/>
            <person name="He M.-X."/>
        </authorList>
    </citation>
    <scope>NUCLEOTIDE SEQUENCE [LARGE SCALE GENOMIC DNA]</scope>
    <source>
        <strain evidence="2 3">LAM0015</strain>
    </source>
</reference>
<proteinExistence type="predicted"/>